<evidence type="ECO:0000259" key="3">
    <source>
        <dbReference type="Pfam" id="PF02826"/>
    </source>
</evidence>
<dbReference type="PANTHER" id="PTHR10996:SF178">
    <property type="entry name" value="2-HYDROXYACID DEHYDROGENASE YGL185C-RELATED"/>
    <property type="match status" value="1"/>
</dbReference>
<name>A0ABY7YLK8_9HYPH</name>
<dbReference type="InterPro" id="IPR050223">
    <property type="entry name" value="D-isomer_2-hydroxyacid_DH"/>
</dbReference>
<keyword evidence="2" id="KW-0520">NAD</keyword>
<dbReference type="RefSeq" id="WP_282218581.1">
    <property type="nucleotide sequence ID" value="NZ_CP118246.1"/>
</dbReference>
<proteinExistence type="predicted"/>
<dbReference type="PANTHER" id="PTHR10996">
    <property type="entry name" value="2-HYDROXYACID DEHYDROGENASE-RELATED"/>
    <property type="match status" value="1"/>
</dbReference>
<organism evidence="4 5">
    <name type="scientific">Devosia algicola</name>
    <dbReference type="NCBI Taxonomy" id="3026418"/>
    <lineage>
        <taxon>Bacteria</taxon>
        <taxon>Pseudomonadati</taxon>
        <taxon>Pseudomonadota</taxon>
        <taxon>Alphaproteobacteria</taxon>
        <taxon>Hyphomicrobiales</taxon>
        <taxon>Devosiaceae</taxon>
        <taxon>Devosia</taxon>
    </lineage>
</organism>
<dbReference type="Gene3D" id="3.40.50.720">
    <property type="entry name" value="NAD(P)-binding Rossmann-like Domain"/>
    <property type="match status" value="2"/>
</dbReference>
<evidence type="ECO:0000313" key="5">
    <source>
        <dbReference type="Proteomes" id="UP001220530"/>
    </source>
</evidence>
<accession>A0ABY7YLK8</accession>
<keyword evidence="5" id="KW-1185">Reference proteome</keyword>
<dbReference type="EMBL" id="CP118246">
    <property type="protein sequence ID" value="WDR02174.1"/>
    <property type="molecule type" value="Genomic_DNA"/>
</dbReference>
<gene>
    <name evidence="4" type="ORF">PSQ19_16210</name>
</gene>
<sequence length="323" mass="34577">MKVVLYGSPVANRRDWLADQLGPGFAVETLSYDAPVADKAKMMAGASALIGVRFDLPDAKKLTLVQVPGAGCDEVDLSLLADNTTLCNVHGHDAAVAEFVVLQMLQWCHRADSASTEFRAGSWARSSRFGATPHKELSGSVVGIVGYGGIGRAVADRLRAFGVTVLAANRSPVDPRGLDGVYRLDQLEEMFARCDFGVLCVGLAPETHHLIGAVDLAALGPDGVLVNVARGGIVNQNSLWQQLSSGQLGGAILDVWYQYPSGAADRTPPARHPFLERDNVMPTPHIAGWTQGTVARRWADILENVRRIGTTQAFLNVVKEGRS</sequence>
<dbReference type="InterPro" id="IPR036291">
    <property type="entry name" value="NAD(P)-bd_dom_sf"/>
</dbReference>
<dbReference type="SUPFAM" id="SSF51735">
    <property type="entry name" value="NAD(P)-binding Rossmann-fold domains"/>
    <property type="match status" value="1"/>
</dbReference>
<keyword evidence="1" id="KW-0560">Oxidoreductase</keyword>
<reference evidence="4 5" key="1">
    <citation type="submission" date="2023-02" db="EMBL/GenBank/DDBJ databases">
        <title>Devosia algicola sp. nov., isolated from the phycosphere of marine algae.</title>
        <authorList>
            <person name="Kim J.M."/>
            <person name="Lee J.K."/>
            <person name="Choi B.J."/>
            <person name="Bayburt H."/>
            <person name="Jeon C.O."/>
        </authorList>
    </citation>
    <scope>NUCLEOTIDE SEQUENCE [LARGE SCALE GENOMIC DNA]</scope>
    <source>
        <strain evidence="4 5">G20-9</strain>
    </source>
</reference>
<evidence type="ECO:0000256" key="1">
    <source>
        <dbReference type="ARBA" id="ARBA00023002"/>
    </source>
</evidence>
<protein>
    <submittedName>
        <fullName evidence="4">NAD(P)-dependent oxidoreductase</fullName>
    </submittedName>
</protein>
<evidence type="ECO:0000256" key="2">
    <source>
        <dbReference type="ARBA" id="ARBA00023027"/>
    </source>
</evidence>
<evidence type="ECO:0000313" key="4">
    <source>
        <dbReference type="EMBL" id="WDR02174.1"/>
    </source>
</evidence>
<dbReference type="InterPro" id="IPR006140">
    <property type="entry name" value="D-isomer_DH_NAD-bd"/>
</dbReference>
<dbReference type="Pfam" id="PF02826">
    <property type="entry name" value="2-Hacid_dh_C"/>
    <property type="match status" value="1"/>
</dbReference>
<dbReference type="Proteomes" id="UP001220530">
    <property type="component" value="Chromosome"/>
</dbReference>
<feature type="domain" description="D-isomer specific 2-hydroxyacid dehydrogenase NAD-binding" evidence="3">
    <location>
        <begin position="103"/>
        <end position="287"/>
    </location>
</feature>
<dbReference type="SUPFAM" id="SSF52283">
    <property type="entry name" value="Formate/glycerate dehydrogenase catalytic domain-like"/>
    <property type="match status" value="1"/>
</dbReference>